<evidence type="ECO:0000259" key="4">
    <source>
        <dbReference type="Pfam" id="PF13007"/>
    </source>
</evidence>
<evidence type="ECO:0000313" key="6">
    <source>
        <dbReference type="EMBL" id="PAV67791.1"/>
    </source>
</evidence>
<feature type="domain" description="Transposase TnpC homeodomain" evidence="4">
    <location>
        <begin position="121"/>
        <end position="189"/>
    </location>
</feature>
<organism evidence="6 7">
    <name type="scientific">Diploscapter pachys</name>
    <dbReference type="NCBI Taxonomy" id="2018661"/>
    <lineage>
        <taxon>Eukaryota</taxon>
        <taxon>Metazoa</taxon>
        <taxon>Ecdysozoa</taxon>
        <taxon>Nematoda</taxon>
        <taxon>Chromadorea</taxon>
        <taxon>Rhabditida</taxon>
        <taxon>Rhabditina</taxon>
        <taxon>Rhabditomorpha</taxon>
        <taxon>Rhabditoidea</taxon>
        <taxon>Rhabditidae</taxon>
        <taxon>Diploscapter</taxon>
    </lineage>
</organism>
<accession>A0A2A2K1H6</accession>
<evidence type="ECO:0000256" key="1">
    <source>
        <dbReference type="SAM" id="MobiDB-lite"/>
    </source>
</evidence>
<proteinExistence type="predicted"/>
<dbReference type="InterPro" id="IPR039552">
    <property type="entry name" value="IS66_C"/>
</dbReference>
<dbReference type="InterPro" id="IPR004291">
    <property type="entry name" value="Transposase_IS66_central"/>
</dbReference>
<dbReference type="NCBIfam" id="NF033517">
    <property type="entry name" value="transpos_IS66"/>
    <property type="match status" value="1"/>
</dbReference>
<feature type="region of interest" description="Disordered" evidence="1">
    <location>
        <begin position="155"/>
        <end position="175"/>
    </location>
</feature>
<protein>
    <recommendedName>
        <fullName evidence="8">IS66 family transposase</fullName>
    </recommendedName>
</protein>
<feature type="domain" description="Transposase IS66 zinc-finger binding" evidence="3">
    <location>
        <begin position="198"/>
        <end position="241"/>
    </location>
</feature>
<evidence type="ECO:0000259" key="3">
    <source>
        <dbReference type="Pfam" id="PF13005"/>
    </source>
</evidence>
<dbReference type="Pfam" id="PF13007">
    <property type="entry name" value="LZ_Tnp_IS66"/>
    <property type="match status" value="1"/>
</dbReference>
<keyword evidence="7" id="KW-1185">Reference proteome</keyword>
<dbReference type="InterPro" id="IPR052344">
    <property type="entry name" value="Transposase-related"/>
</dbReference>
<feature type="domain" description="Transposase IS66 C-terminal" evidence="5">
    <location>
        <begin position="547"/>
        <end position="585"/>
    </location>
</feature>
<evidence type="ECO:0000313" key="7">
    <source>
        <dbReference type="Proteomes" id="UP000218231"/>
    </source>
</evidence>
<dbReference type="AlphaFoldDB" id="A0A2A2K1H6"/>
<dbReference type="Pfam" id="PF13817">
    <property type="entry name" value="DDE_Tnp_IS66_C"/>
    <property type="match status" value="1"/>
</dbReference>
<evidence type="ECO:0000259" key="5">
    <source>
        <dbReference type="Pfam" id="PF13817"/>
    </source>
</evidence>
<evidence type="ECO:0000259" key="2">
    <source>
        <dbReference type="Pfam" id="PF03050"/>
    </source>
</evidence>
<dbReference type="EMBL" id="LIAE01009882">
    <property type="protein sequence ID" value="PAV67791.1"/>
    <property type="molecule type" value="Genomic_DNA"/>
</dbReference>
<dbReference type="InterPro" id="IPR024463">
    <property type="entry name" value="Transposase_TnpC_homeodom"/>
</dbReference>
<gene>
    <name evidence="6" type="ORF">WR25_02661</name>
</gene>
<dbReference type="PANTHER" id="PTHR33678">
    <property type="entry name" value="BLL1576 PROTEIN"/>
    <property type="match status" value="1"/>
</dbReference>
<sequence>MRKGFDGLAVLVQQVLREKPHSGALFAFRGKRGDLIKLLWFDGQGLCLFSKRMDRGRFVWPVTATGTVALTSAQCANCYENEVSQAPLAPSDAEVRIAVLEASLARANAALAARDLLIETLRGQIARLRRMQFGASSEKLTREIAQLELALEELETESAVPETGAASSDTSVRPASVRALPDHLPREEVVHEPASGACTCPDCGGALRRLGQDAHEVLDVLPVHWRVVRNVRPKYSCRTCEKIVQAAAPVKAVARGKATFATLAHVVVSKFEHHLPLYRQSEMMAAQGLDIDRSTLAGWVGQAAALLDPIVSRIREKVLKGDKIHADDTPVPVLDPGRGRTATGRLWVYAVDDRASGNTTPPATWYRFTTDRTGAHPQAQLAGFRGFLQADAYAGYDGLYRSGATEVACWAHFRRKVFDLHERVATPLTTDILERIGALYGIEAEVRGRPPDVRLAARKSQTKPLVDALRETLDAALRRLSPKSDMAKAIAYGTKRWLALCRFLDDGRLEIDNNIAERALRGVAVGRRNWLFAGSKTGGERAAAIYTVIQTCKANSVDPQAYIADVTGKIAADWPAARWDELMPWNWATQTLEPVAQAA</sequence>
<feature type="domain" description="Transposase IS66 central" evidence="2">
    <location>
        <begin position="257"/>
        <end position="540"/>
    </location>
</feature>
<name>A0A2A2K1H6_9BILA</name>
<dbReference type="Pfam" id="PF05717">
    <property type="entry name" value="TnpB_IS66"/>
    <property type="match status" value="1"/>
</dbReference>
<reference evidence="6 7" key="1">
    <citation type="journal article" date="2017" name="Curr. Biol.">
        <title>Genome architecture and evolution of a unichromosomal asexual nematode.</title>
        <authorList>
            <person name="Fradin H."/>
            <person name="Zegar C."/>
            <person name="Gutwein M."/>
            <person name="Lucas J."/>
            <person name="Kovtun M."/>
            <person name="Corcoran D."/>
            <person name="Baugh L.R."/>
            <person name="Kiontke K."/>
            <person name="Gunsalus K."/>
            <person name="Fitch D.H."/>
            <person name="Piano F."/>
        </authorList>
    </citation>
    <scope>NUCLEOTIDE SEQUENCE [LARGE SCALE GENOMIC DNA]</scope>
    <source>
        <strain evidence="6">PF1309</strain>
    </source>
</reference>
<dbReference type="InterPro" id="IPR008878">
    <property type="entry name" value="Transposase_IS66_Orf2"/>
</dbReference>
<dbReference type="Pfam" id="PF03050">
    <property type="entry name" value="DDE_Tnp_IS66"/>
    <property type="match status" value="1"/>
</dbReference>
<comment type="caution">
    <text evidence="6">The sequence shown here is derived from an EMBL/GenBank/DDBJ whole genome shotgun (WGS) entry which is preliminary data.</text>
</comment>
<dbReference type="NCBIfam" id="NF033819">
    <property type="entry name" value="IS66_TnpB"/>
    <property type="match status" value="1"/>
</dbReference>
<dbReference type="PANTHER" id="PTHR33678:SF1">
    <property type="entry name" value="BLL1576 PROTEIN"/>
    <property type="match status" value="1"/>
</dbReference>
<dbReference type="OrthoDB" id="6366564at2759"/>
<dbReference type="Pfam" id="PF13005">
    <property type="entry name" value="zf-IS66"/>
    <property type="match status" value="1"/>
</dbReference>
<evidence type="ECO:0008006" key="8">
    <source>
        <dbReference type="Google" id="ProtNLM"/>
    </source>
</evidence>
<dbReference type="Proteomes" id="UP000218231">
    <property type="component" value="Unassembled WGS sequence"/>
</dbReference>
<dbReference type="InterPro" id="IPR024474">
    <property type="entry name" value="Znf_dom_IS66"/>
</dbReference>